<dbReference type="STRING" id="416873.SAMN04487951_10296"/>
<evidence type="ECO:0000256" key="2">
    <source>
        <dbReference type="SAM" id="Phobius"/>
    </source>
</evidence>
<feature type="transmembrane region" description="Helical" evidence="2">
    <location>
        <begin position="7"/>
        <end position="27"/>
    </location>
</feature>
<proteinExistence type="predicted"/>
<keyword evidence="1" id="KW-1003">Cell membrane</keyword>
<protein>
    <recommendedName>
        <fullName evidence="1">Inner membrane protein</fullName>
    </recommendedName>
</protein>
<dbReference type="OrthoDB" id="9816293at2"/>
<evidence type="ECO:0000313" key="4">
    <source>
        <dbReference type="Proteomes" id="UP000199677"/>
    </source>
</evidence>
<dbReference type="Proteomes" id="UP000199677">
    <property type="component" value="Unassembled WGS sequence"/>
</dbReference>
<dbReference type="GO" id="GO:0005886">
    <property type="term" value="C:plasma membrane"/>
    <property type="evidence" value="ECO:0007669"/>
    <property type="project" value="UniProtKB-SubCell"/>
</dbReference>
<keyword evidence="2" id="KW-1133">Transmembrane helix</keyword>
<reference evidence="4" key="1">
    <citation type="submission" date="2016-10" db="EMBL/GenBank/DDBJ databases">
        <authorList>
            <person name="Varghese N."/>
            <person name="Submissions S."/>
        </authorList>
    </citation>
    <scope>NUCLEOTIDE SEQUENCE [LARGE SCALE GENOMIC DNA]</scope>
    <source>
        <strain evidence="4">CGMCC 1.6494</strain>
    </source>
</reference>
<keyword evidence="1 2" id="KW-0472">Membrane</keyword>
<keyword evidence="2" id="KW-0812">Transmembrane</keyword>
<dbReference type="EMBL" id="FNII01000002">
    <property type="protein sequence ID" value="SDN06578.1"/>
    <property type="molecule type" value="Genomic_DNA"/>
</dbReference>
<sequence>MRLTQLAWCALAYLCIGLGVAGIVLPLLPTTPFLLLALWAATQGSPRLAQWLDQHPRLSSYLHAWHEQRAIPKRAKIIGLLLLATSWLTLWASGASHLLLAGMAVFFIGVASFIVTRPNAYGRQ</sequence>
<name>A0A1G9YBT9_9GAMM</name>
<comment type="subcellular location">
    <subcellularLocation>
        <location evidence="1">Cell inner membrane</location>
        <topology evidence="1">Multi-pass membrane protein</topology>
    </subcellularLocation>
</comment>
<accession>A0A1G9YBT9</accession>
<feature type="transmembrane region" description="Helical" evidence="2">
    <location>
        <begin position="98"/>
        <end position="116"/>
    </location>
</feature>
<keyword evidence="4" id="KW-1185">Reference proteome</keyword>
<organism evidence="3 4">
    <name type="scientific">Vreelandella arcis</name>
    <dbReference type="NCBI Taxonomy" id="416873"/>
    <lineage>
        <taxon>Bacteria</taxon>
        <taxon>Pseudomonadati</taxon>
        <taxon>Pseudomonadota</taxon>
        <taxon>Gammaproteobacteria</taxon>
        <taxon>Oceanospirillales</taxon>
        <taxon>Halomonadaceae</taxon>
        <taxon>Vreelandella</taxon>
    </lineage>
</organism>
<dbReference type="AlphaFoldDB" id="A0A1G9YBT9"/>
<dbReference type="PANTHER" id="PTHR35813">
    <property type="entry name" value="INNER MEMBRANE PROTEIN YBAN"/>
    <property type="match status" value="1"/>
</dbReference>
<dbReference type="InterPro" id="IPR007401">
    <property type="entry name" value="DUF454"/>
</dbReference>
<dbReference type="PANTHER" id="PTHR35813:SF1">
    <property type="entry name" value="INNER MEMBRANE PROTEIN YBAN"/>
    <property type="match status" value="1"/>
</dbReference>
<evidence type="ECO:0000313" key="3">
    <source>
        <dbReference type="EMBL" id="SDN06578.1"/>
    </source>
</evidence>
<evidence type="ECO:0000256" key="1">
    <source>
        <dbReference type="PIRNR" id="PIRNR016789"/>
    </source>
</evidence>
<dbReference type="Pfam" id="PF04304">
    <property type="entry name" value="DUF454"/>
    <property type="match status" value="1"/>
</dbReference>
<dbReference type="RefSeq" id="WP_089702117.1">
    <property type="nucleotide sequence ID" value="NZ_FNII01000002.1"/>
</dbReference>
<keyword evidence="1" id="KW-0997">Cell inner membrane</keyword>
<gene>
    <name evidence="3" type="ORF">SAMN04487951_10296</name>
</gene>
<dbReference type="PIRSF" id="PIRSF016789">
    <property type="entry name" value="DUF454"/>
    <property type="match status" value="1"/>
</dbReference>